<sequence>MSDRSLSSQQKSVTKGLSPPKETRSSDKKSSGRRNKSPSKSKKSSIESKPPEGSDHEIDATQWEFSRFKEEAGGTVNEDPNVYVKEQVGEGTPFLAEKKQKMLIRGEHLKQKPMYTLFFLFIQMIFALTVLITWSYFLEYNGVIPIILCYTNTIIILIVLLIVFVIQFARFNVVKEELDDDIRFRIPYDWKYWICVLHLLTFFLTCSNITIGALDNDFDGGAIAVVSGMPVLLILSAGHIFFALRPQG</sequence>
<feature type="transmembrane region" description="Helical" evidence="2">
    <location>
        <begin position="143"/>
        <end position="169"/>
    </location>
</feature>
<keyword evidence="2" id="KW-1133">Transmembrane helix</keyword>
<dbReference type="AlphaFoldDB" id="G0PBM7"/>
<feature type="compositionally biased region" description="Basic and acidic residues" evidence="1">
    <location>
        <begin position="21"/>
        <end position="30"/>
    </location>
</feature>
<dbReference type="InParanoid" id="G0PBM7"/>
<dbReference type="OrthoDB" id="5824054at2759"/>
<feature type="region of interest" description="Disordered" evidence="1">
    <location>
        <begin position="1"/>
        <end position="56"/>
    </location>
</feature>
<accession>G0PBM7</accession>
<feature type="transmembrane region" description="Helical" evidence="2">
    <location>
        <begin position="220"/>
        <end position="244"/>
    </location>
</feature>
<protein>
    <recommendedName>
        <fullName evidence="5">Transmembrane protein</fullName>
    </recommendedName>
</protein>
<dbReference type="STRING" id="135651.G0PBM7"/>
<keyword evidence="4" id="KW-1185">Reference proteome</keyword>
<evidence type="ECO:0000313" key="3">
    <source>
        <dbReference type="EMBL" id="EGT50540.1"/>
    </source>
</evidence>
<gene>
    <name evidence="3" type="ORF">CAEBREN_31279</name>
</gene>
<feature type="transmembrane region" description="Helical" evidence="2">
    <location>
        <begin position="190"/>
        <end position="214"/>
    </location>
</feature>
<evidence type="ECO:0000256" key="2">
    <source>
        <dbReference type="SAM" id="Phobius"/>
    </source>
</evidence>
<feature type="compositionally biased region" description="Basic and acidic residues" evidence="1">
    <location>
        <begin position="44"/>
        <end position="56"/>
    </location>
</feature>
<evidence type="ECO:0000313" key="4">
    <source>
        <dbReference type="Proteomes" id="UP000008068"/>
    </source>
</evidence>
<dbReference type="FunCoup" id="G0PBM7">
    <property type="interactions" value="1899"/>
</dbReference>
<dbReference type="HOGENOM" id="CLU_083713_0_0_1"/>
<proteinExistence type="predicted"/>
<dbReference type="eggNOG" id="ENOG502TGES">
    <property type="taxonomic scope" value="Eukaryota"/>
</dbReference>
<keyword evidence="2" id="KW-0812">Transmembrane</keyword>
<dbReference type="EMBL" id="GL380215">
    <property type="protein sequence ID" value="EGT50540.1"/>
    <property type="molecule type" value="Genomic_DNA"/>
</dbReference>
<feature type="compositionally biased region" description="Basic residues" evidence="1">
    <location>
        <begin position="31"/>
        <end position="43"/>
    </location>
</feature>
<reference evidence="4" key="1">
    <citation type="submission" date="2011-07" db="EMBL/GenBank/DDBJ databases">
        <authorList>
            <consortium name="Caenorhabditis brenneri Sequencing and Analysis Consortium"/>
            <person name="Wilson R.K."/>
        </authorList>
    </citation>
    <scope>NUCLEOTIDE SEQUENCE [LARGE SCALE GENOMIC DNA]</scope>
    <source>
        <strain evidence="4">PB2801</strain>
    </source>
</reference>
<dbReference type="Proteomes" id="UP000008068">
    <property type="component" value="Unassembled WGS sequence"/>
</dbReference>
<organism evidence="4">
    <name type="scientific">Caenorhabditis brenneri</name>
    <name type="common">Nematode worm</name>
    <dbReference type="NCBI Taxonomy" id="135651"/>
    <lineage>
        <taxon>Eukaryota</taxon>
        <taxon>Metazoa</taxon>
        <taxon>Ecdysozoa</taxon>
        <taxon>Nematoda</taxon>
        <taxon>Chromadorea</taxon>
        <taxon>Rhabditida</taxon>
        <taxon>Rhabditina</taxon>
        <taxon>Rhabditomorpha</taxon>
        <taxon>Rhabditoidea</taxon>
        <taxon>Rhabditidae</taxon>
        <taxon>Peloderinae</taxon>
        <taxon>Caenorhabditis</taxon>
    </lineage>
</organism>
<feature type="transmembrane region" description="Helical" evidence="2">
    <location>
        <begin position="115"/>
        <end position="137"/>
    </location>
</feature>
<name>G0PBM7_CAEBE</name>
<evidence type="ECO:0000256" key="1">
    <source>
        <dbReference type="SAM" id="MobiDB-lite"/>
    </source>
</evidence>
<feature type="compositionally biased region" description="Polar residues" evidence="1">
    <location>
        <begin position="1"/>
        <end position="15"/>
    </location>
</feature>
<keyword evidence="2" id="KW-0472">Membrane</keyword>
<evidence type="ECO:0008006" key="5">
    <source>
        <dbReference type="Google" id="ProtNLM"/>
    </source>
</evidence>